<dbReference type="EMBL" id="REGN01003547">
    <property type="protein sequence ID" value="RNA22034.1"/>
    <property type="molecule type" value="Genomic_DNA"/>
</dbReference>
<comment type="caution">
    <text evidence="1">The sequence shown here is derived from an EMBL/GenBank/DDBJ whole genome shotgun (WGS) entry which is preliminary data.</text>
</comment>
<accession>A0A3M7RF25</accession>
<reference evidence="1 2" key="1">
    <citation type="journal article" date="2018" name="Sci. Rep.">
        <title>Genomic signatures of local adaptation to the degree of environmental predictability in rotifers.</title>
        <authorList>
            <person name="Franch-Gras L."/>
            <person name="Hahn C."/>
            <person name="Garcia-Roger E.M."/>
            <person name="Carmona M.J."/>
            <person name="Serra M."/>
            <person name="Gomez A."/>
        </authorList>
    </citation>
    <scope>NUCLEOTIDE SEQUENCE [LARGE SCALE GENOMIC DNA]</scope>
    <source>
        <strain evidence="1">HYR1</strain>
    </source>
</reference>
<dbReference type="AlphaFoldDB" id="A0A3M7RF25"/>
<dbReference type="Proteomes" id="UP000276133">
    <property type="component" value="Unassembled WGS sequence"/>
</dbReference>
<evidence type="ECO:0000313" key="1">
    <source>
        <dbReference type="EMBL" id="RNA22034.1"/>
    </source>
</evidence>
<gene>
    <name evidence="1" type="ORF">BpHYR1_032967</name>
</gene>
<proteinExistence type="predicted"/>
<sequence length="176" mass="20539">MIYKNLLTILYRYELKIYNKLSSVGKIINDKKFISIDYQILTVSKESEYQVLNNKIIFSEEDEFKKKKLKMKQIVSIKWGASDLIDKGVAIPISIKSYPVHITAHNQVISNPTDDNLFIHSPFIFSKLFRLDPFHLNVKFETGILMIIHCFVLIPEYNKLVFKRLLAIDSIEQGLK</sequence>
<organism evidence="1 2">
    <name type="scientific">Brachionus plicatilis</name>
    <name type="common">Marine rotifer</name>
    <name type="synonym">Brachionus muelleri</name>
    <dbReference type="NCBI Taxonomy" id="10195"/>
    <lineage>
        <taxon>Eukaryota</taxon>
        <taxon>Metazoa</taxon>
        <taxon>Spiralia</taxon>
        <taxon>Gnathifera</taxon>
        <taxon>Rotifera</taxon>
        <taxon>Eurotatoria</taxon>
        <taxon>Monogononta</taxon>
        <taxon>Pseudotrocha</taxon>
        <taxon>Ploima</taxon>
        <taxon>Brachionidae</taxon>
        <taxon>Brachionus</taxon>
    </lineage>
</organism>
<evidence type="ECO:0000313" key="2">
    <source>
        <dbReference type="Proteomes" id="UP000276133"/>
    </source>
</evidence>
<name>A0A3M7RF25_BRAPC</name>
<protein>
    <submittedName>
        <fullName evidence="1">Uncharacterized protein</fullName>
    </submittedName>
</protein>
<keyword evidence="2" id="KW-1185">Reference proteome</keyword>